<organism evidence="6 7">
    <name type="scientific">Parablautia intestinalis</name>
    <dbReference type="NCBI Taxonomy" id="2320100"/>
    <lineage>
        <taxon>Bacteria</taxon>
        <taxon>Bacillati</taxon>
        <taxon>Bacillota</taxon>
        <taxon>Clostridia</taxon>
        <taxon>Lachnospirales</taxon>
        <taxon>Lachnospiraceae</taxon>
        <taxon>Parablautia</taxon>
    </lineage>
</organism>
<name>A0A3A9A5R8_9FIRM</name>
<keyword evidence="7" id="KW-1185">Reference proteome</keyword>
<protein>
    <submittedName>
        <fullName evidence="6">FAD-dependent oxidoreductase</fullName>
    </submittedName>
</protein>
<dbReference type="InterPro" id="IPR036188">
    <property type="entry name" value="FAD/NAD-bd_sf"/>
</dbReference>
<evidence type="ECO:0000313" key="6">
    <source>
        <dbReference type="EMBL" id="RKI87080.1"/>
    </source>
</evidence>
<dbReference type="Proteomes" id="UP000280696">
    <property type="component" value="Unassembled WGS sequence"/>
</dbReference>
<evidence type="ECO:0000313" key="7">
    <source>
        <dbReference type="Proteomes" id="UP000280696"/>
    </source>
</evidence>
<dbReference type="GO" id="GO:0016491">
    <property type="term" value="F:oxidoreductase activity"/>
    <property type="evidence" value="ECO:0007669"/>
    <property type="project" value="UniProtKB-KW"/>
</dbReference>
<dbReference type="GO" id="GO:0046872">
    <property type="term" value="F:metal ion binding"/>
    <property type="evidence" value="ECO:0007669"/>
    <property type="project" value="UniProtKB-KW"/>
</dbReference>
<dbReference type="EMBL" id="RAYQ01000047">
    <property type="protein sequence ID" value="RKI87080.1"/>
    <property type="molecule type" value="Genomic_DNA"/>
</dbReference>
<dbReference type="OrthoDB" id="9759982at2"/>
<gene>
    <name evidence="6" type="ORF">D7V94_21595</name>
</gene>
<evidence type="ECO:0000256" key="4">
    <source>
        <dbReference type="ARBA" id="ARBA00023004"/>
    </source>
</evidence>
<sequence length="457" mass="49568">MTDENARTLCCDIAVLGGGVSGVTAAIAAARQKKRVIIIEQGDFLGGVSVSGLGLLGFQDREGNTIVGGIAQELIDRLKALHGTLGHNPCPILNSLTPVNAGLIRLVLLELCKEAGVSMLFGCIPTQALVHNERLCQVRVFGKGNFFDVKADVFIDATGDGDLCSLIGLPFEKGSPDGELQPASLIFAVSGVNKEKLLKYVEDHPLEVDTPEGYETKVAPEFFRKVNGYNLLGLDACIRKARADGRYNDIPRDRFSLITYPNDDTTVINNTRLTDFDGTDIWQLSRGTQEACRQIEELIKFMPAYLPGYEDCTLSFIAPTLGIRESRRFVGRCCLTEKDVREGLIPSDTVALGGYNVDIHHGCDEGSELYIVHRAYGIPYGCMVPEKMNGILFTGRSIWADRVAFGSSRIMGTCMALGQAAGIAASICVQTKCEAGQVPVEMLRRLLIENGAVLTIQ</sequence>
<evidence type="ECO:0000256" key="5">
    <source>
        <dbReference type="ARBA" id="ARBA00023014"/>
    </source>
</evidence>
<proteinExistence type="predicted"/>
<keyword evidence="1" id="KW-0004">4Fe-4S</keyword>
<dbReference type="PANTHER" id="PTHR43498">
    <property type="entry name" value="FERREDOXIN:COB-COM HETERODISULFIDE REDUCTASE SUBUNIT A"/>
    <property type="match status" value="1"/>
</dbReference>
<comment type="caution">
    <text evidence="6">The sequence shown here is derived from an EMBL/GenBank/DDBJ whole genome shotgun (WGS) entry which is preliminary data.</text>
</comment>
<keyword evidence="4" id="KW-0408">Iron</keyword>
<evidence type="ECO:0000256" key="1">
    <source>
        <dbReference type="ARBA" id="ARBA00022485"/>
    </source>
</evidence>
<keyword evidence="2" id="KW-0479">Metal-binding</keyword>
<dbReference type="Gene3D" id="3.50.50.60">
    <property type="entry name" value="FAD/NAD(P)-binding domain"/>
    <property type="match status" value="1"/>
</dbReference>
<reference evidence="6 7" key="1">
    <citation type="submission" date="2018-09" db="EMBL/GenBank/DDBJ databases">
        <title>Murine metabolic-syndrome-specific gut microbial biobank.</title>
        <authorList>
            <person name="Liu C."/>
        </authorList>
    </citation>
    <scope>NUCLEOTIDE SEQUENCE [LARGE SCALE GENOMIC DNA]</scope>
    <source>
        <strain evidence="6 7">0.1xD8-82</strain>
    </source>
</reference>
<dbReference type="GO" id="GO:0051539">
    <property type="term" value="F:4 iron, 4 sulfur cluster binding"/>
    <property type="evidence" value="ECO:0007669"/>
    <property type="project" value="UniProtKB-KW"/>
</dbReference>
<evidence type="ECO:0000256" key="2">
    <source>
        <dbReference type="ARBA" id="ARBA00022723"/>
    </source>
</evidence>
<dbReference type="PANTHER" id="PTHR43498:SF1">
    <property type="entry name" value="COB--COM HETERODISULFIDE REDUCTASE IRON-SULFUR SUBUNIT A"/>
    <property type="match status" value="1"/>
</dbReference>
<keyword evidence="3" id="KW-0560">Oxidoreductase</keyword>
<evidence type="ECO:0000256" key="3">
    <source>
        <dbReference type="ARBA" id="ARBA00023002"/>
    </source>
</evidence>
<dbReference type="InterPro" id="IPR039650">
    <property type="entry name" value="HdrA-like"/>
</dbReference>
<dbReference type="Pfam" id="PF12831">
    <property type="entry name" value="FAD_oxidored"/>
    <property type="match status" value="1"/>
</dbReference>
<dbReference type="RefSeq" id="WP_120472336.1">
    <property type="nucleotide sequence ID" value="NZ_RAYQ01000047.1"/>
</dbReference>
<dbReference type="SUPFAM" id="SSF51905">
    <property type="entry name" value="FAD/NAD(P)-binding domain"/>
    <property type="match status" value="1"/>
</dbReference>
<dbReference type="AlphaFoldDB" id="A0A3A9A5R8"/>
<keyword evidence="5" id="KW-0411">Iron-sulfur</keyword>
<accession>A0A3A9A5R8</accession>